<keyword evidence="2" id="KW-1185">Reference proteome</keyword>
<gene>
    <name evidence="1" type="ORF">DSO57_1032721</name>
</gene>
<proteinExistence type="predicted"/>
<name>A0ACC2RF37_9FUNG</name>
<organism evidence="1 2">
    <name type="scientific">Entomophthora muscae</name>
    <dbReference type="NCBI Taxonomy" id="34485"/>
    <lineage>
        <taxon>Eukaryota</taxon>
        <taxon>Fungi</taxon>
        <taxon>Fungi incertae sedis</taxon>
        <taxon>Zoopagomycota</taxon>
        <taxon>Entomophthoromycotina</taxon>
        <taxon>Entomophthoromycetes</taxon>
        <taxon>Entomophthorales</taxon>
        <taxon>Entomophthoraceae</taxon>
        <taxon>Entomophthora</taxon>
    </lineage>
</organism>
<comment type="caution">
    <text evidence="1">The sequence shown here is derived from an EMBL/GenBank/DDBJ whole genome shotgun (WGS) entry which is preliminary data.</text>
</comment>
<dbReference type="Proteomes" id="UP001165960">
    <property type="component" value="Unassembled WGS sequence"/>
</dbReference>
<dbReference type="EMBL" id="QTSX02007348">
    <property type="protein sequence ID" value="KAJ9048653.1"/>
    <property type="molecule type" value="Genomic_DNA"/>
</dbReference>
<reference evidence="1" key="1">
    <citation type="submission" date="2022-04" db="EMBL/GenBank/DDBJ databases">
        <title>Genome of the entomopathogenic fungus Entomophthora muscae.</title>
        <authorList>
            <person name="Elya C."/>
            <person name="Lovett B.R."/>
            <person name="Lee E."/>
            <person name="Macias A.M."/>
            <person name="Hajek A.E."/>
            <person name="De Bivort B.L."/>
            <person name="Kasson M.T."/>
            <person name="De Fine Licht H.H."/>
            <person name="Stajich J.E."/>
        </authorList>
    </citation>
    <scope>NUCLEOTIDE SEQUENCE</scope>
    <source>
        <strain evidence="1">Berkeley</strain>
    </source>
</reference>
<evidence type="ECO:0000313" key="1">
    <source>
        <dbReference type="EMBL" id="KAJ9048653.1"/>
    </source>
</evidence>
<sequence length="71" mass="7622">MVTGASNQRKYDILVFGASGFTGKYVLAELIKSIPSDGKPPTIAIAGRTKAKLEGESVSIHPADTLLQIYW</sequence>
<protein>
    <submittedName>
        <fullName evidence="1">Uncharacterized protein</fullName>
    </submittedName>
</protein>
<evidence type="ECO:0000313" key="2">
    <source>
        <dbReference type="Proteomes" id="UP001165960"/>
    </source>
</evidence>
<accession>A0ACC2RF37</accession>